<gene>
    <name evidence="2" type="ORF">K443DRAFT_274376</name>
</gene>
<organism evidence="2 3">
    <name type="scientific">Laccaria amethystina LaAM-08-1</name>
    <dbReference type="NCBI Taxonomy" id="1095629"/>
    <lineage>
        <taxon>Eukaryota</taxon>
        <taxon>Fungi</taxon>
        <taxon>Dikarya</taxon>
        <taxon>Basidiomycota</taxon>
        <taxon>Agaricomycotina</taxon>
        <taxon>Agaricomycetes</taxon>
        <taxon>Agaricomycetidae</taxon>
        <taxon>Agaricales</taxon>
        <taxon>Agaricineae</taxon>
        <taxon>Hydnangiaceae</taxon>
        <taxon>Laccaria</taxon>
    </lineage>
</organism>
<sequence length="120" mass="13815">MQFCLQNTIECTYVRFVDDLDESMNSGEEYFLLQIRSSAHSQYQGFCVAQSFSWPPISPERFFTITPVQVRIISTFRRFHEFDPPHSYSGSEGKCNLCTPSASNRDTIQRISPSKPHNPV</sequence>
<proteinExistence type="predicted"/>
<accession>A0A0C9XGC8</accession>
<feature type="compositionally biased region" description="Polar residues" evidence="1">
    <location>
        <begin position="100"/>
        <end position="112"/>
    </location>
</feature>
<name>A0A0C9XGC8_9AGAR</name>
<feature type="region of interest" description="Disordered" evidence="1">
    <location>
        <begin position="100"/>
        <end position="120"/>
    </location>
</feature>
<protein>
    <submittedName>
        <fullName evidence="2">Uncharacterized protein</fullName>
    </submittedName>
</protein>
<reference evidence="2 3" key="1">
    <citation type="submission" date="2014-04" db="EMBL/GenBank/DDBJ databases">
        <authorList>
            <consortium name="DOE Joint Genome Institute"/>
            <person name="Kuo A."/>
            <person name="Kohler A."/>
            <person name="Nagy L.G."/>
            <person name="Floudas D."/>
            <person name="Copeland A."/>
            <person name="Barry K.W."/>
            <person name="Cichocki N."/>
            <person name="Veneault-Fourrey C."/>
            <person name="LaButti K."/>
            <person name="Lindquist E.A."/>
            <person name="Lipzen A."/>
            <person name="Lundell T."/>
            <person name="Morin E."/>
            <person name="Murat C."/>
            <person name="Sun H."/>
            <person name="Tunlid A."/>
            <person name="Henrissat B."/>
            <person name="Grigoriev I.V."/>
            <person name="Hibbett D.S."/>
            <person name="Martin F."/>
            <person name="Nordberg H.P."/>
            <person name="Cantor M.N."/>
            <person name="Hua S.X."/>
        </authorList>
    </citation>
    <scope>NUCLEOTIDE SEQUENCE [LARGE SCALE GENOMIC DNA]</scope>
    <source>
        <strain evidence="2 3">LaAM-08-1</strain>
    </source>
</reference>
<dbReference type="OrthoDB" id="3119040at2759"/>
<dbReference type="EMBL" id="KN838712">
    <property type="protein sequence ID" value="KIJ96736.1"/>
    <property type="molecule type" value="Genomic_DNA"/>
</dbReference>
<evidence type="ECO:0000313" key="2">
    <source>
        <dbReference type="EMBL" id="KIJ96736.1"/>
    </source>
</evidence>
<keyword evidence="3" id="KW-1185">Reference proteome</keyword>
<evidence type="ECO:0000256" key="1">
    <source>
        <dbReference type="SAM" id="MobiDB-lite"/>
    </source>
</evidence>
<dbReference type="Proteomes" id="UP000054477">
    <property type="component" value="Unassembled WGS sequence"/>
</dbReference>
<dbReference type="HOGENOM" id="CLU_2050028_0_0_1"/>
<reference evidence="3" key="2">
    <citation type="submission" date="2015-01" db="EMBL/GenBank/DDBJ databases">
        <title>Evolutionary Origins and Diversification of the Mycorrhizal Mutualists.</title>
        <authorList>
            <consortium name="DOE Joint Genome Institute"/>
            <consortium name="Mycorrhizal Genomics Consortium"/>
            <person name="Kohler A."/>
            <person name="Kuo A."/>
            <person name="Nagy L.G."/>
            <person name="Floudas D."/>
            <person name="Copeland A."/>
            <person name="Barry K.W."/>
            <person name="Cichocki N."/>
            <person name="Veneault-Fourrey C."/>
            <person name="LaButti K."/>
            <person name="Lindquist E.A."/>
            <person name="Lipzen A."/>
            <person name="Lundell T."/>
            <person name="Morin E."/>
            <person name="Murat C."/>
            <person name="Riley R."/>
            <person name="Ohm R."/>
            <person name="Sun H."/>
            <person name="Tunlid A."/>
            <person name="Henrissat B."/>
            <person name="Grigoriev I.V."/>
            <person name="Hibbett D.S."/>
            <person name="Martin F."/>
        </authorList>
    </citation>
    <scope>NUCLEOTIDE SEQUENCE [LARGE SCALE GENOMIC DNA]</scope>
    <source>
        <strain evidence="3">LaAM-08-1</strain>
    </source>
</reference>
<dbReference type="AlphaFoldDB" id="A0A0C9XGC8"/>
<evidence type="ECO:0000313" key="3">
    <source>
        <dbReference type="Proteomes" id="UP000054477"/>
    </source>
</evidence>